<evidence type="ECO:0000313" key="2">
    <source>
        <dbReference type="EMBL" id="GAA1558594.1"/>
    </source>
</evidence>
<comment type="caution">
    <text evidence="2">The sequence shown here is derived from an EMBL/GenBank/DDBJ whole genome shotgun (WGS) entry which is preliminary data.</text>
</comment>
<dbReference type="PANTHER" id="PTHR43861:SF1">
    <property type="entry name" value="TRANS-ACONITATE 2-METHYLTRANSFERASE"/>
    <property type="match status" value="1"/>
</dbReference>
<dbReference type="InterPro" id="IPR013216">
    <property type="entry name" value="Methyltransf_11"/>
</dbReference>
<gene>
    <name evidence="2" type="ORF">GCM10009741_74400</name>
</gene>
<evidence type="ECO:0000313" key="3">
    <source>
        <dbReference type="Proteomes" id="UP001500363"/>
    </source>
</evidence>
<feature type="domain" description="Methyltransferase type 11" evidence="1">
    <location>
        <begin position="46"/>
        <end position="127"/>
    </location>
</feature>
<dbReference type="Pfam" id="PF08241">
    <property type="entry name" value="Methyltransf_11"/>
    <property type="match status" value="1"/>
</dbReference>
<organism evidence="2 3">
    <name type="scientific">Kribbella lupini</name>
    <dbReference type="NCBI Taxonomy" id="291602"/>
    <lineage>
        <taxon>Bacteria</taxon>
        <taxon>Bacillati</taxon>
        <taxon>Actinomycetota</taxon>
        <taxon>Actinomycetes</taxon>
        <taxon>Propionibacteriales</taxon>
        <taxon>Kribbellaceae</taxon>
        <taxon>Kribbella</taxon>
    </lineage>
</organism>
<sequence>MLTWEEAQSFNRLAERYDRLAELTDDPVAAWLPSVLEPVRRTTSALELGCGAGRHTVLLADRFDHVDAFDLSGPMIRLARRQRARGNISYLESDLRDVDGRYDFVLSVATLHHVADLDEALARIKAVAGGRVVLVDTVSPRAANPRWWLYGNEVRRLLRNLVRRGVREAWEIFRLSTGPWLDHRVSDRYLSREQFETRYAETFPDAVFCRVGNAHAMVWDAT</sequence>
<reference evidence="2 3" key="1">
    <citation type="journal article" date="2019" name="Int. J. Syst. Evol. Microbiol.">
        <title>The Global Catalogue of Microorganisms (GCM) 10K type strain sequencing project: providing services to taxonomists for standard genome sequencing and annotation.</title>
        <authorList>
            <consortium name="The Broad Institute Genomics Platform"/>
            <consortium name="The Broad Institute Genome Sequencing Center for Infectious Disease"/>
            <person name="Wu L."/>
            <person name="Ma J."/>
        </authorList>
    </citation>
    <scope>NUCLEOTIDE SEQUENCE [LARGE SCALE GENOMIC DNA]</scope>
    <source>
        <strain evidence="2 3">JCM 14303</strain>
    </source>
</reference>
<dbReference type="CDD" id="cd02440">
    <property type="entry name" value="AdoMet_MTases"/>
    <property type="match status" value="1"/>
</dbReference>
<evidence type="ECO:0000259" key="1">
    <source>
        <dbReference type="Pfam" id="PF08241"/>
    </source>
</evidence>
<dbReference type="Proteomes" id="UP001500363">
    <property type="component" value="Unassembled WGS sequence"/>
</dbReference>
<proteinExistence type="predicted"/>
<dbReference type="SUPFAM" id="SSF53335">
    <property type="entry name" value="S-adenosyl-L-methionine-dependent methyltransferases"/>
    <property type="match status" value="1"/>
</dbReference>
<dbReference type="Gene3D" id="3.40.50.150">
    <property type="entry name" value="Vaccinia Virus protein VP39"/>
    <property type="match status" value="1"/>
</dbReference>
<protein>
    <recommendedName>
        <fullName evidence="1">Methyltransferase type 11 domain-containing protein</fullName>
    </recommendedName>
</protein>
<name>A0ABN2CJ74_9ACTN</name>
<dbReference type="PANTHER" id="PTHR43861">
    <property type="entry name" value="TRANS-ACONITATE 2-METHYLTRANSFERASE-RELATED"/>
    <property type="match status" value="1"/>
</dbReference>
<dbReference type="InterPro" id="IPR029063">
    <property type="entry name" value="SAM-dependent_MTases_sf"/>
</dbReference>
<dbReference type="RefSeq" id="WP_344182836.1">
    <property type="nucleotide sequence ID" value="NZ_BAAANC010000005.1"/>
</dbReference>
<accession>A0ABN2CJ74</accession>
<keyword evidence="3" id="KW-1185">Reference proteome</keyword>
<dbReference type="EMBL" id="BAAANC010000005">
    <property type="protein sequence ID" value="GAA1558594.1"/>
    <property type="molecule type" value="Genomic_DNA"/>
</dbReference>